<evidence type="ECO:0000313" key="3">
    <source>
        <dbReference type="Proteomes" id="UP000219922"/>
    </source>
</evidence>
<dbReference type="InterPro" id="IPR041854">
    <property type="entry name" value="BFD-like_2Fe2S-bd_dom_sf"/>
</dbReference>
<organism evidence="2 3">
    <name type="scientific">Bacillus cereus</name>
    <dbReference type="NCBI Taxonomy" id="1396"/>
    <lineage>
        <taxon>Bacteria</taxon>
        <taxon>Bacillati</taxon>
        <taxon>Bacillota</taxon>
        <taxon>Bacilli</taxon>
        <taxon>Bacillales</taxon>
        <taxon>Bacillaceae</taxon>
        <taxon>Bacillus</taxon>
        <taxon>Bacillus cereus group</taxon>
    </lineage>
</organism>
<dbReference type="AlphaFoldDB" id="A0A9X6T214"/>
<dbReference type="InterPro" id="IPR007419">
    <property type="entry name" value="BFD-like_2Fe2S-bd_dom"/>
</dbReference>
<proteinExistence type="predicted"/>
<dbReference type="Proteomes" id="UP000219922">
    <property type="component" value="Unassembled WGS sequence"/>
</dbReference>
<gene>
    <name evidence="2" type="ORF">CON36_08640</name>
</gene>
<dbReference type="Gene3D" id="1.10.10.1100">
    <property type="entry name" value="BFD-like [2Fe-2S]-binding domain"/>
    <property type="match status" value="1"/>
</dbReference>
<dbReference type="Pfam" id="PF04324">
    <property type="entry name" value="Fer2_BFD"/>
    <property type="match status" value="1"/>
</dbReference>
<protein>
    <submittedName>
        <fullName evidence="2">Pyridine nucleotide-disulfide oxidoreductase</fullName>
    </submittedName>
</protein>
<comment type="caution">
    <text evidence="2">The sequence shown here is derived from an EMBL/GenBank/DDBJ whole genome shotgun (WGS) entry which is preliminary data.</text>
</comment>
<name>A0A9X6T214_BACCE</name>
<evidence type="ECO:0000313" key="2">
    <source>
        <dbReference type="EMBL" id="PDZ99370.1"/>
    </source>
</evidence>
<reference evidence="2 3" key="1">
    <citation type="submission" date="2017-09" db="EMBL/GenBank/DDBJ databases">
        <title>Large-scale bioinformatics analysis of Bacillus genomes uncovers conserved roles of natural products in bacterial physiology.</title>
        <authorList>
            <consortium name="Agbiome Team Llc"/>
            <person name="Bleich R.M."/>
            <person name="Grubbs K.J."/>
            <person name="Santa Maria K.C."/>
            <person name="Allen S.E."/>
            <person name="Farag S."/>
            <person name="Shank E.A."/>
            <person name="Bowers A."/>
        </authorList>
    </citation>
    <scope>NUCLEOTIDE SEQUENCE [LARGE SCALE GENOMIC DNA]</scope>
    <source>
        <strain evidence="2 3">AFS092789</strain>
    </source>
</reference>
<evidence type="ECO:0000259" key="1">
    <source>
        <dbReference type="Pfam" id="PF04324"/>
    </source>
</evidence>
<sequence length="107" mass="12154">MIFAYIIYENRTRGGIHMTNKNNLIVCRCEEVTYGQLQSTIAEYNCSARELKLRTRAGMGFCSGRTCRIMIDRMIENANPDVTLNELPLKYQPPIRAVTFGSVGESK</sequence>
<feature type="domain" description="BFD-like [2Fe-2S]-binding" evidence="1">
    <location>
        <begin position="25"/>
        <end position="76"/>
    </location>
</feature>
<accession>A0A9X6T214</accession>
<dbReference type="EMBL" id="NVMX01000010">
    <property type="protein sequence ID" value="PDZ99370.1"/>
    <property type="molecule type" value="Genomic_DNA"/>
</dbReference>